<feature type="region of interest" description="Disordered" evidence="1">
    <location>
        <begin position="1"/>
        <end position="38"/>
    </location>
</feature>
<dbReference type="Proteomes" id="UP000054007">
    <property type="component" value="Unassembled WGS sequence"/>
</dbReference>
<protein>
    <recommendedName>
        <fullName evidence="2">F-box domain-containing protein</fullName>
    </recommendedName>
</protein>
<proteinExistence type="predicted"/>
<dbReference type="AlphaFoldDB" id="A0A0D7B613"/>
<sequence length="711" mass="81626">MPELRSKRRKLTTVPDNASSEKTTTLKRPGKRARGSKGSAFQDLPYDIILEIAMQCHPLDLIHLARVSKDLRAVLLTKSSGNRVWATARQNLFDMPAPWGEISEPAWAGLCFIRLCTFCASKIVHNITFEFCARICPECFQKHTVSLDTILDRVQESDPFDEMDLFYDINDLEMVEEKWDNEINRLSQIFHMIPQVYNKRHYPTALVSDYERMAALFEKSGDNWKDVRPEKDKELRAFEEHVIACQKWKDRCDEERRKELESKKSSRRTQVQEKLTTLGFGEIFDYLSEIEMREEWEGHKLIKGTSKLTQAAWDKMKVDIIEFASNAQKRLEAYKQAVSIHNRQAIVRDMLAAWKRTLPNPLDPPLPSIADILALKEVTTITEQPYEVAVTREDFTDLFDSMADIADDWRTKVVNLWANELGLEDAGGVFLARNAMLCRCCVTHTERWHGIDGNTNMEIRPLWPSEAFSHRCFVHTSDDFIAAFRRLRHRTFIPSSPVLSIEQGLERHSFSSHQLLFNPTLRILTDIVIKTAGLNKDTATTDDMDALCMLFECSSCAQNQSTGPLELDCRVRLLMNWRDWLAHAFASHDDDVLCAAQNIVGHQYDAGSEPVLDGYTSRKTKNHVPMYRCLHCLDMPDEMLRGRSHADIVSHCSNMHNIQTANVAEGTDYVRAYGSPAEARLRQVFYTDVPTTMLSIVMMWTRRSHGLDPVA</sequence>
<dbReference type="InterPro" id="IPR001810">
    <property type="entry name" value="F-box_dom"/>
</dbReference>
<evidence type="ECO:0000313" key="4">
    <source>
        <dbReference type="Proteomes" id="UP000054007"/>
    </source>
</evidence>
<feature type="compositionally biased region" description="Polar residues" evidence="1">
    <location>
        <begin position="14"/>
        <end position="23"/>
    </location>
</feature>
<feature type="domain" description="F-box" evidence="2">
    <location>
        <begin position="38"/>
        <end position="88"/>
    </location>
</feature>
<feature type="compositionally biased region" description="Basic residues" evidence="1">
    <location>
        <begin position="1"/>
        <end position="11"/>
    </location>
</feature>
<dbReference type="Pfam" id="PF00646">
    <property type="entry name" value="F-box"/>
    <property type="match status" value="1"/>
</dbReference>
<evidence type="ECO:0000313" key="3">
    <source>
        <dbReference type="EMBL" id="KIY64951.1"/>
    </source>
</evidence>
<dbReference type="CDD" id="cd09917">
    <property type="entry name" value="F-box_SF"/>
    <property type="match status" value="1"/>
</dbReference>
<dbReference type="SUPFAM" id="SSF81383">
    <property type="entry name" value="F-box domain"/>
    <property type="match status" value="1"/>
</dbReference>
<reference evidence="3 4" key="1">
    <citation type="journal article" date="2015" name="Fungal Genet. Biol.">
        <title>Evolution of novel wood decay mechanisms in Agaricales revealed by the genome sequences of Fistulina hepatica and Cylindrobasidium torrendii.</title>
        <authorList>
            <person name="Floudas D."/>
            <person name="Held B.W."/>
            <person name="Riley R."/>
            <person name="Nagy L.G."/>
            <person name="Koehler G."/>
            <person name="Ransdell A.S."/>
            <person name="Younus H."/>
            <person name="Chow J."/>
            <person name="Chiniquy J."/>
            <person name="Lipzen A."/>
            <person name="Tritt A."/>
            <person name="Sun H."/>
            <person name="Haridas S."/>
            <person name="LaButti K."/>
            <person name="Ohm R.A."/>
            <person name="Kues U."/>
            <person name="Blanchette R.A."/>
            <person name="Grigoriev I.V."/>
            <person name="Minto R.E."/>
            <person name="Hibbett D.S."/>
        </authorList>
    </citation>
    <scope>NUCLEOTIDE SEQUENCE [LARGE SCALE GENOMIC DNA]</scope>
    <source>
        <strain evidence="3 4">FP15055 ss-10</strain>
    </source>
</reference>
<dbReference type="InterPro" id="IPR036047">
    <property type="entry name" value="F-box-like_dom_sf"/>
</dbReference>
<dbReference type="PROSITE" id="PS50181">
    <property type="entry name" value="FBOX"/>
    <property type="match status" value="1"/>
</dbReference>
<gene>
    <name evidence="3" type="ORF">CYLTODRAFT_424759</name>
</gene>
<keyword evidence="4" id="KW-1185">Reference proteome</keyword>
<name>A0A0D7B613_9AGAR</name>
<dbReference type="EMBL" id="KN880611">
    <property type="protein sequence ID" value="KIY64951.1"/>
    <property type="molecule type" value="Genomic_DNA"/>
</dbReference>
<accession>A0A0D7B613</accession>
<organism evidence="3 4">
    <name type="scientific">Cylindrobasidium torrendii FP15055 ss-10</name>
    <dbReference type="NCBI Taxonomy" id="1314674"/>
    <lineage>
        <taxon>Eukaryota</taxon>
        <taxon>Fungi</taxon>
        <taxon>Dikarya</taxon>
        <taxon>Basidiomycota</taxon>
        <taxon>Agaricomycotina</taxon>
        <taxon>Agaricomycetes</taxon>
        <taxon>Agaricomycetidae</taxon>
        <taxon>Agaricales</taxon>
        <taxon>Marasmiineae</taxon>
        <taxon>Physalacriaceae</taxon>
        <taxon>Cylindrobasidium</taxon>
    </lineage>
</organism>
<dbReference type="STRING" id="1314674.A0A0D7B613"/>
<evidence type="ECO:0000256" key="1">
    <source>
        <dbReference type="SAM" id="MobiDB-lite"/>
    </source>
</evidence>
<evidence type="ECO:0000259" key="2">
    <source>
        <dbReference type="PROSITE" id="PS50181"/>
    </source>
</evidence>
<dbReference type="OrthoDB" id="2322499at2759"/>